<feature type="signal peptide" evidence="2">
    <location>
        <begin position="1"/>
        <end position="19"/>
    </location>
</feature>
<reference evidence="3 4" key="1">
    <citation type="journal article" date="2014" name="Genome Biol. Evol.">
        <title>The genome of the myxosporean Thelohanellus kitauei shows adaptations to nutrient acquisition within its fish host.</title>
        <authorList>
            <person name="Yang Y."/>
            <person name="Xiong J."/>
            <person name="Zhou Z."/>
            <person name="Huo F."/>
            <person name="Miao W."/>
            <person name="Ran C."/>
            <person name="Liu Y."/>
            <person name="Zhang J."/>
            <person name="Feng J."/>
            <person name="Wang M."/>
            <person name="Wang M."/>
            <person name="Wang L."/>
            <person name="Yao B."/>
        </authorList>
    </citation>
    <scope>NUCLEOTIDE SEQUENCE [LARGE SCALE GENOMIC DNA]</scope>
    <source>
        <strain evidence="3">Wuqing</strain>
    </source>
</reference>
<accession>A0A0C2NA42</accession>
<comment type="caution">
    <text evidence="3">The sequence shown here is derived from an EMBL/GenBank/DDBJ whole genome shotgun (WGS) entry which is preliminary data.</text>
</comment>
<evidence type="ECO:0000256" key="1">
    <source>
        <dbReference type="SAM" id="Phobius"/>
    </source>
</evidence>
<evidence type="ECO:0000256" key="2">
    <source>
        <dbReference type="SAM" id="SignalP"/>
    </source>
</evidence>
<dbReference type="EMBL" id="JWZT01001962">
    <property type="protein sequence ID" value="KII70782.1"/>
    <property type="molecule type" value="Genomic_DNA"/>
</dbReference>
<keyword evidence="1" id="KW-1133">Transmembrane helix</keyword>
<keyword evidence="4" id="KW-1185">Reference proteome</keyword>
<keyword evidence="1" id="KW-0472">Membrane</keyword>
<name>A0A0C2NA42_THEKT</name>
<organism evidence="3 4">
    <name type="scientific">Thelohanellus kitauei</name>
    <name type="common">Myxosporean</name>
    <dbReference type="NCBI Taxonomy" id="669202"/>
    <lineage>
        <taxon>Eukaryota</taxon>
        <taxon>Metazoa</taxon>
        <taxon>Cnidaria</taxon>
        <taxon>Myxozoa</taxon>
        <taxon>Myxosporea</taxon>
        <taxon>Bivalvulida</taxon>
        <taxon>Platysporina</taxon>
        <taxon>Myxobolidae</taxon>
        <taxon>Thelohanellus</taxon>
    </lineage>
</organism>
<protein>
    <submittedName>
        <fullName evidence="3">Uncharacterized protein</fullName>
    </submittedName>
</protein>
<evidence type="ECO:0000313" key="3">
    <source>
        <dbReference type="EMBL" id="KII70782.1"/>
    </source>
</evidence>
<proteinExistence type="predicted"/>
<dbReference type="AlphaFoldDB" id="A0A0C2NA42"/>
<feature type="transmembrane region" description="Helical" evidence="1">
    <location>
        <begin position="162"/>
        <end position="183"/>
    </location>
</feature>
<feature type="chain" id="PRO_5002152710" evidence="2">
    <location>
        <begin position="20"/>
        <end position="214"/>
    </location>
</feature>
<sequence>MNLFLLCFCCLLFESFSDSVPTGCVDIYSANQTGGLSGNVSNKNIVNSRYDCCLPDSNVCLRFDPCLTFTADEKDIYRAFLSGPGVHPYTLVPFHSRKSYIPDYKDYALEFYTDSNNKGYILINVIKLGSPNQTIISGYFKARQSKNCDFFSRYGKRETRNFVIQLILSIVIGMVAFLVCIHIEWTSGRSFYQPTMKKGTNPNDDQKFNFFCFI</sequence>
<dbReference type="Proteomes" id="UP000031668">
    <property type="component" value="Unassembled WGS sequence"/>
</dbReference>
<gene>
    <name evidence="3" type="ORF">RF11_14942</name>
</gene>
<keyword evidence="1" id="KW-0812">Transmembrane</keyword>
<keyword evidence="2" id="KW-0732">Signal</keyword>
<evidence type="ECO:0000313" key="4">
    <source>
        <dbReference type="Proteomes" id="UP000031668"/>
    </source>
</evidence>